<evidence type="ECO:0000256" key="6">
    <source>
        <dbReference type="ARBA" id="ARBA00023242"/>
    </source>
</evidence>
<dbReference type="Gene3D" id="3.30.160.60">
    <property type="entry name" value="Classic Zinc Finger"/>
    <property type="match status" value="1"/>
</dbReference>
<accession>A0A9P0MZJ7</accession>
<keyword evidence="5" id="KW-0862">Zinc</keyword>
<organism evidence="9 10">
    <name type="scientific">Spodoptera littoralis</name>
    <name type="common">Egyptian cotton leafworm</name>
    <dbReference type="NCBI Taxonomy" id="7109"/>
    <lineage>
        <taxon>Eukaryota</taxon>
        <taxon>Metazoa</taxon>
        <taxon>Ecdysozoa</taxon>
        <taxon>Arthropoda</taxon>
        <taxon>Hexapoda</taxon>
        <taxon>Insecta</taxon>
        <taxon>Pterygota</taxon>
        <taxon>Neoptera</taxon>
        <taxon>Endopterygota</taxon>
        <taxon>Lepidoptera</taxon>
        <taxon>Glossata</taxon>
        <taxon>Ditrysia</taxon>
        <taxon>Noctuoidea</taxon>
        <taxon>Noctuidae</taxon>
        <taxon>Amphipyrinae</taxon>
        <taxon>Spodoptera</taxon>
    </lineage>
</organism>
<dbReference type="Pfam" id="PF00096">
    <property type="entry name" value="zf-C2H2"/>
    <property type="match status" value="1"/>
</dbReference>
<dbReference type="InterPro" id="IPR036236">
    <property type="entry name" value="Znf_C2H2_sf"/>
</dbReference>
<reference evidence="9" key="1">
    <citation type="submission" date="2022-02" db="EMBL/GenBank/DDBJ databases">
        <authorList>
            <person name="King R."/>
        </authorList>
    </citation>
    <scope>NUCLEOTIDE SEQUENCE</scope>
</reference>
<evidence type="ECO:0000256" key="3">
    <source>
        <dbReference type="ARBA" id="ARBA00022737"/>
    </source>
</evidence>
<comment type="subcellular location">
    <subcellularLocation>
        <location evidence="1">Nucleus</location>
    </subcellularLocation>
</comment>
<evidence type="ECO:0000256" key="5">
    <source>
        <dbReference type="ARBA" id="ARBA00022833"/>
    </source>
</evidence>
<feature type="domain" description="C2H2-type" evidence="8">
    <location>
        <begin position="660"/>
        <end position="688"/>
    </location>
</feature>
<dbReference type="AlphaFoldDB" id="A0A9P0MZJ7"/>
<keyword evidence="2" id="KW-0479">Metal-binding</keyword>
<protein>
    <recommendedName>
        <fullName evidence="8">C2H2-type domain-containing protein</fullName>
    </recommendedName>
</protein>
<dbReference type="SUPFAM" id="SSF57667">
    <property type="entry name" value="beta-beta-alpha zinc fingers"/>
    <property type="match status" value="1"/>
</dbReference>
<keyword evidence="3" id="KW-0677">Repeat</keyword>
<evidence type="ECO:0000313" key="10">
    <source>
        <dbReference type="Proteomes" id="UP001153321"/>
    </source>
</evidence>
<dbReference type="InterPro" id="IPR013087">
    <property type="entry name" value="Znf_C2H2_type"/>
</dbReference>
<dbReference type="SMART" id="SM00355">
    <property type="entry name" value="ZnF_C2H2"/>
    <property type="match status" value="3"/>
</dbReference>
<dbReference type="GO" id="GO:0005634">
    <property type="term" value="C:nucleus"/>
    <property type="evidence" value="ECO:0007669"/>
    <property type="project" value="UniProtKB-SubCell"/>
</dbReference>
<dbReference type="PROSITE" id="PS00028">
    <property type="entry name" value="ZINC_FINGER_C2H2_1"/>
    <property type="match status" value="2"/>
</dbReference>
<evidence type="ECO:0000256" key="7">
    <source>
        <dbReference type="PROSITE-ProRule" id="PRU00042"/>
    </source>
</evidence>
<keyword evidence="10" id="KW-1185">Reference proteome</keyword>
<keyword evidence="6" id="KW-0539">Nucleus</keyword>
<evidence type="ECO:0000256" key="4">
    <source>
        <dbReference type="ARBA" id="ARBA00022771"/>
    </source>
</evidence>
<dbReference type="EMBL" id="LR824550">
    <property type="protein sequence ID" value="CAH1639140.1"/>
    <property type="molecule type" value="Genomic_DNA"/>
</dbReference>
<dbReference type="GO" id="GO:0008270">
    <property type="term" value="F:zinc ion binding"/>
    <property type="evidence" value="ECO:0007669"/>
    <property type="project" value="UniProtKB-KW"/>
</dbReference>
<evidence type="ECO:0000259" key="8">
    <source>
        <dbReference type="PROSITE" id="PS50157"/>
    </source>
</evidence>
<feature type="domain" description="C2H2-type" evidence="8">
    <location>
        <begin position="610"/>
        <end position="637"/>
    </location>
</feature>
<evidence type="ECO:0000256" key="2">
    <source>
        <dbReference type="ARBA" id="ARBA00022723"/>
    </source>
</evidence>
<sequence length="693" mass="78286">MDKNAYETYEFLPSNGSETEPDQFFVLQDDGTFLLNRQIQYVAQVQDVKEVLEDVQPCTVYGVSSQQFFVDVDNSAELISVSGDFEQNQFILPDGDNGLYSNSFLLQPSTSSTTEPMEEDVIVDEYKQQNTQDVDVDIDVVTHTSKQGNNFTEITLSDEQYQMLEQKGWILLESNDKIFVLNTLGLHDITTNDKLVQKLKNETQNGAGSILGVDEGTLKIESISGQFPHIGGESFSSQQDTVEFVIKSDEPSDTIECVQLIVDEKDSPENTISDVATEKYENVTMKEEYPSDSLIREILAQQKPNISLHQSDNEPRSIKIKTKLTFKDIPEKIVLGKSANGKRLVAKVKNPQSNIREHKTEKSEDEQVLKQVEENQQYNVTGLHEMDFVNLIQTTLRAGIQPSFTEEDIASAEGVITQLLKMPNLKHFLVGYDLIITKAKNNKDEFGLIYNRSSVSFITGRVADKEGSPGFEHVPNLLQTIKQKAEERNVSQSDEVYSCIEEKEAKENFTIYHIHITETKCSDNVVRVSVTLNKRQLPVNLVFDLKKRYPTTVFGCSSCAALFKTEQTLKEHQENCINTDDMLTIDTTNNTNSDNDDDVIIVKTGKETVFSCAQCNVTFTKLSNIQRHMKSHLGTKQQILQTTRVLKQSLDPKMKPAKIFKCKMCPSTYFHSASLSKHIVTRHIKVKANKNES</sequence>
<evidence type="ECO:0000313" key="9">
    <source>
        <dbReference type="EMBL" id="CAH1639140.1"/>
    </source>
</evidence>
<dbReference type="InterPro" id="IPR050888">
    <property type="entry name" value="ZnF_C2H2-type_TF"/>
</dbReference>
<name>A0A9P0MZJ7_SPOLI</name>
<evidence type="ECO:0000256" key="1">
    <source>
        <dbReference type="ARBA" id="ARBA00004123"/>
    </source>
</evidence>
<proteinExistence type="predicted"/>
<dbReference type="Proteomes" id="UP001153321">
    <property type="component" value="Chromosome 19"/>
</dbReference>
<keyword evidence="4 7" id="KW-0863">Zinc-finger</keyword>
<feature type="domain" description="C2H2-type" evidence="8">
    <location>
        <begin position="554"/>
        <end position="583"/>
    </location>
</feature>
<dbReference type="PANTHER" id="PTHR24406">
    <property type="entry name" value="TRANSCRIPTIONAL REPRESSOR CTCFL-RELATED"/>
    <property type="match status" value="1"/>
</dbReference>
<gene>
    <name evidence="9" type="ORF">SPLIT_LOCUS4497</name>
</gene>
<dbReference type="PROSITE" id="PS50157">
    <property type="entry name" value="ZINC_FINGER_C2H2_2"/>
    <property type="match status" value="3"/>
</dbReference>